<comment type="similarity">
    <text evidence="1 4">Belongs to the aldehyde dehydrogenase family.</text>
</comment>
<keyword evidence="7" id="KW-1185">Reference proteome</keyword>
<protein>
    <submittedName>
        <fullName evidence="6">Aldehyde dehydrogenase</fullName>
    </submittedName>
</protein>
<evidence type="ECO:0000256" key="3">
    <source>
        <dbReference type="PROSITE-ProRule" id="PRU10007"/>
    </source>
</evidence>
<dbReference type="SUPFAM" id="SSF53720">
    <property type="entry name" value="ALDH-like"/>
    <property type="match status" value="1"/>
</dbReference>
<dbReference type="InterPro" id="IPR016162">
    <property type="entry name" value="Ald_DH_N"/>
</dbReference>
<dbReference type="Gene3D" id="3.40.605.10">
    <property type="entry name" value="Aldehyde Dehydrogenase, Chain A, domain 1"/>
    <property type="match status" value="1"/>
</dbReference>
<sequence length="486" mass="52159">MQLDERYLPLIGGSFQARSDAWFDAIDPATGAHLAKIARCGADEIDAAARAAREALPGWRSTPAAERAQCLLRLADAIAADIDRLAEIDARDIGRRLAETRMDHQFAISQYRYFAAAVVTMEDFGGPTPNGHFIAMREPIGVCGQIIPWNVPAIMTAFKLAPALAAGNTVVLKPDENASLSTLVLAQKLADIFPPGVVNVVPGFGEEAGAALTAHPHIAKIAFTGSSEIGRVVATAGAQRLVPVSLELGGKSPNIVFPDIEDLDAVVDNAAFAATFCNGQSCLAGTRLFVHDDIYATFVDKLAAGFSQLRVGSPVAADTQLGCLVSAKQGQRVLDYIDVGRREGARLLAGGRRVEVPEHGHGYFIAPTLFEATNDMRIAQEEIFGPVLSVIRWNDFDRMIHEANDVRYGLAAGIYTSNLKHALRTAKALDVGSVWINQYANLMSGAPFGGNKDSGIGREVCRETLHMYSHLKTVALSTEVPAPWYL</sequence>
<evidence type="ECO:0000256" key="1">
    <source>
        <dbReference type="ARBA" id="ARBA00009986"/>
    </source>
</evidence>
<evidence type="ECO:0000313" key="6">
    <source>
        <dbReference type="EMBL" id="PND35787.1"/>
    </source>
</evidence>
<feature type="active site" evidence="3">
    <location>
        <position position="247"/>
    </location>
</feature>
<dbReference type="FunFam" id="3.40.605.10:FF:000007">
    <property type="entry name" value="NAD/NADP-dependent betaine aldehyde dehydrogenase"/>
    <property type="match status" value="1"/>
</dbReference>
<comment type="caution">
    <text evidence="6">The sequence shown here is derived from an EMBL/GenBank/DDBJ whole genome shotgun (WGS) entry which is preliminary data.</text>
</comment>
<dbReference type="Proteomes" id="UP000235994">
    <property type="component" value="Unassembled WGS sequence"/>
</dbReference>
<dbReference type="InterPro" id="IPR016163">
    <property type="entry name" value="Ald_DH_C"/>
</dbReference>
<dbReference type="GO" id="GO:0016620">
    <property type="term" value="F:oxidoreductase activity, acting on the aldehyde or oxo group of donors, NAD or NADP as acceptor"/>
    <property type="evidence" value="ECO:0007669"/>
    <property type="project" value="InterPro"/>
</dbReference>
<dbReference type="EMBL" id="POQS01000001">
    <property type="protein sequence ID" value="PND35787.1"/>
    <property type="molecule type" value="Genomic_DNA"/>
</dbReference>
<gene>
    <name evidence="6" type="ORF">C1I89_05435</name>
</gene>
<dbReference type="InterPro" id="IPR015590">
    <property type="entry name" value="Aldehyde_DH_dom"/>
</dbReference>
<accession>A0A2N8KQN5</accession>
<dbReference type="PANTHER" id="PTHR11699">
    <property type="entry name" value="ALDEHYDE DEHYDROGENASE-RELATED"/>
    <property type="match status" value="1"/>
</dbReference>
<evidence type="ECO:0000259" key="5">
    <source>
        <dbReference type="Pfam" id="PF00171"/>
    </source>
</evidence>
<organism evidence="6 7">
    <name type="scientific">Achromobacter pulmonis</name>
    <dbReference type="NCBI Taxonomy" id="1389932"/>
    <lineage>
        <taxon>Bacteria</taxon>
        <taxon>Pseudomonadati</taxon>
        <taxon>Pseudomonadota</taxon>
        <taxon>Betaproteobacteria</taxon>
        <taxon>Burkholderiales</taxon>
        <taxon>Alcaligenaceae</taxon>
        <taxon>Achromobacter</taxon>
    </lineage>
</organism>
<dbReference type="Gene3D" id="3.40.309.10">
    <property type="entry name" value="Aldehyde Dehydrogenase, Chain A, domain 2"/>
    <property type="match status" value="1"/>
</dbReference>
<dbReference type="InterPro" id="IPR029510">
    <property type="entry name" value="Ald_DH_CS_GLU"/>
</dbReference>
<dbReference type="PROSITE" id="PS00687">
    <property type="entry name" value="ALDEHYDE_DEHYDR_GLU"/>
    <property type="match status" value="1"/>
</dbReference>
<dbReference type="FunFam" id="3.40.309.10:FF:000012">
    <property type="entry name" value="Betaine aldehyde dehydrogenase"/>
    <property type="match status" value="1"/>
</dbReference>
<evidence type="ECO:0000313" key="7">
    <source>
        <dbReference type="Proteomes" id="UP000235994"/>
    </source>
</evidence>
<evidence type="ECO:0000256" key="2">
    <source>
        <dbReference type="ARBA" id="ARBA00023002"/>
    </source>
</evidence>
<proteinExistence type="inferred from homology"/>
<dbReference type="Pfam" id="PF00171">
    <property type="entry name" value="Aldedh"/>
    <property type="match status" value="1"/>
</dbReference>
<reference evidence="6 7" key="1">
    <citation type="submission" date="2018-01" db="EMBL/GenBank/DDBJ databases">
        <title>The draft genome of an aniline degradation strain ANB-1.</title>
        <authorList>
            <person name="Zhang L."/>
            <person name="Jiang J."/>
        </authorList>
    </citation>
    <scope>NUCLEOTIDE SEQUENCE [LARGE SCALE GENOMIC DNA]</scope>
    <source>
        <strain evidence="6 7">ANB-1</strain>
    </source>
</reference>
<name>A0A2N8KQN5_9BURK</name>
<feature type="domain" description="Aldehyde dehydrogenase" evidence="5">
    <location>
        <begin position="20"/>
        <end position="474"/>
    </location>
</feature>
<dbReference type="InterPro" id="IPR016161">
    <property type="entry name" value="Ald_DH/histidinol_DH"/>
</dbReference>
<dbReference type="AlphaFoldDB" id="A0A2N8KQN5"/>
<keyword evidence="2 4" id="KW-0560">Oxidoreductase</keyword>
<evidence type="ECO:0000256" key="4">
    <source>
        <dbReference type="RuleBase" id="RU003345"/>
    </source>
</evidence>